<evidence type="ECO:0000313" key="2">
    <source>
        <dbReference type="Proteomes" id="UP000001971"/>
    </source>
</evidence>
<dbReference type="Proteomes" id="UP000001971">
    <property type="component" value="Chromosome"/>
</dbReference>
<dbReference type="InterPro" id="IPR023346">
    <property type="entry name" value="Lysozyme-like_dom_sf"/>
</dbReference>
<dbReference type="EMBL" id="CP000308">
    <property type="protein sequence ID" value="ABG12738.1"/>
    <property type="molecule type" value="Genomic_DNA"/>
</dbReference>
<protein>
    <recommendedName>
        <fullName evidence="3">M23 peptidase domain protein</fullName>
    </recommendedName>
</protein>
<gene>
    <name evidence="1" type="ordered locus">YPA_0770</name>
</gene>
<dbReference type="Gene3D" id="2.70.70.10">
    <property type="entry name" value="Glucose Permease (Domain IIA)"/>
    <property type="match status" value="1"/>
</dbReference>
<sequence>MIISPPFLRAKMSSQPDEEWVSSMMPADPQRGYPISNSQAWHGGIHIKHTDHTGVPEQVRAIADGTVFSVRQPSLQKRDLLPLNYNGPTDCGYVLIKHETEIGSDEGGKVAYWSLYMHMKSIGSTVSPGSVVYRKDPLGTVGMVDGQNAIHFQIFCDDANIKKLTGRETPELDLANNGRTDVVYGDIHFYLPAGTPVYDSMPKDNTPVSLMANGPVPRTKSDLFVTMRFHQGSCTMTTLHKAVFSSMYLEVGEPLTDADGADYEYNLYSKALTLYPNSPSAGYELLRFGRVINTDNETLSPAGAPLWRTINYPEGKGVVNLAAASVKVFSDADFPHWMGWQLVDDDTDTNSQCNSPTITLRCKTGVDLSGMICHFPLEWDKTTVDNRFQWLAKENDVLPEPMELCDLGPLTDHAKALCLAENPLPSGRVWHFEPTRFIEHFRKCGWLSNKEMKQLIPTKALSNGQWQTIPDRYGDTSVLARHYSRINKVLRKYLINTPFRMACFFGNAIQETAWLTTTHEGYVYTERNQRTRAIIRHYNIWYYPWYGRGFLQLTSPGNYYKYFKYRGYTYDETVKIKLENEYNRLYRNGSIRYSENHLDDTSNPELSAEILNWRNSLETGDYEPADSAGFYWCTTQMAKYADPEHILERQVSANHIYYRSPSFWQASATVNLPGARQRTNYSGLNGFIERCYVYGSALAVLTELKFPDSQGTYSLEKPEENNLRRTL</sequence>
<dbReference type="GO" id="GO:0004222">
    <property type="term" value="F:metalloendopeptidase activity"/>
    <property type="evidence" value="ECO:0007669"/>
    <property type="project" value="TreeGrafter"/>
</dbReference>
<dbReference type="InterPro" id="IPR011055">
    <property type="entry name" value="Dup_hybrid_motif"/>
</dbReference>
<dbReference type="CDD" id="cd12797">
    <property type="entry name" value="M23_peptidase"/>
    <property type="match status" value="1"/>
</dbReference>
<dbReference type="PANTHER" id="PTHR21666">
    <property type="entry name" value="PEPTIDASE-RELATED"/>
    <property type="match status" value="1"/>
</dbReference>
<dbReference type="GeneID" id="57977090"/>
<evidence type="ECO:0000313" key="1">
    <source>
        <dbReference type="EMBL" id="ABG12738.1"/>
    </source>
</evidence>
<dbReference type="HOGENOM" id="CLU_019442_0_0_6"/>
<dbReference type="SUPFAM" id="SSF51261">
    <property type="entry name" value="Duplicated hybrid motif"/>
    <property type="match status" value="1"/>
</dbReference>
<dbReference type="Gene3D" id="1.10.530.10">
    <property type="match status" value="1"/>
</dbReference>
<dbReference type="PATRIC" id="fig|360102.15.peg.3815"/>
<dbReference type="SUPFAM" id="SSF53955">
    <property type="entry name" value="Lysozyme-like"/>
    <property type="match status" value="1"/>
</dbReference>
<evidence type="ECO:0008006" key="3">
    <source>
        <dbReference type="Google" id="ProtNLM"/>
    </source>
</evidence>
<name>A0A0E1NWJ2_YERPA</name>
<organism evidence="1 2">
    <name type="scientific">Yersinia pestis bv. Antiqua (strain Antiqua)</name>
    <dbReference type="NCBI Taxonomy" id="360102"/>
    <lineage>
        <taxon>Bacteria</taxon>
        <taxon>Pseudomonadati</taxon>
        <taxon>Pseudomonadota</taxon>
        <taxon>Gammaproteobacteria</taxon>
        <taxon>Enterobacterales</taxon>
        <taxon>Yersiniaceae</taxon>
        <taxon>Yersinia</taxon>
    </lineage>
</organism>
<dbReference type="InterPro" id="IPR050570">
    <property type="entry name" value="Cell_wall_metabolism_enzyme"/>
</dbReference>
<accession>A0A0E1NWJ2</accession>
<dbReference type="RefSeq" id="WP_002211932.1">
    <property type="nucleotide sequence ID" value="NC_008150.1"/>
</dbReference>
<reference evidence="1 2" key="1">
    <citation type="journal article" date="2006" name="J. Bacteriol.">
        <title>Complete genome sequence of Yersinia pestis strains Antiqua and Nepal516: evidence of gene reduction in an emerging pathogen.</title>
        <authorList>
            <person name="Chain P.S."/>
            <person name="Hu P."/>
            <person name="Malfatti S.A."/>
            <person name="Radnedge L."/>
            <person name="Larimer F."/>
            <person name="Vergez L.M."/>
            <person name="Worsham P."/>
            <person name="Chu M.C."/>
            <person name="Andersen G.L."/>
        </authorList>
    </citation>
    <scope>NUCLEOTIDE SEQUENCE [LARGE SCALE GENOMIC DNA]</scope>
    <source>
        <strain evidence="1 2">Antiqua</strain>
    </source>
</reference>
<dbReference type="KEGG" id="ypa:YPA_0770"/>
<proteinExistence type="predicted"/>
<dbReference type="AlphaFoldDB" id="A0A0E1NWJ2"/>
<dbReference type="PANTHER" id="PTHR21666:SF290">
    <property type="entry name" value="PEPTIDASE M23 DOMAIN PROTEIN"/>
    <property type="match status" value="1"/>
</dbReference>